<evidence type="ECO:0000313" key="4">
    <source>
        <dbReference type="EMBL" id="WML88076.1"/>
    </source>
</evidence>
<dbReference type="EMBL" id="JAVFKN010000001">
    <property type="protein sequence ID" value="MDQ5767062.1"/>
    <property type="molecule type" value="Genomic_DNA"/>
</dbReference>
<dbReference type="Proteomes" id="UP001223336">
    <property type="component" value="Unassembled WGS sequence"/>
</dbReference>
<accession>A0AA51MRN1</accession>
<feature type="chain" id="PRO_5041230169" evidence="2">
    <location>
        <begin position="22"/>
        <end position="104"/>
    </location>
</feature>
<evidence type="ECO:0000313" key="5">
    <source>
        <dbReference type="Proteomes" id="UP001223336"/>
    </source>
</evidence>
<keyword evidence="1" id="KW-0175">Coiled coil</keyword>
<protein>
    <submittedName>
        <fullName evidence="4">Uncharacterized protein</fullName>
    </submittedName>
</protein>
<evidence type="ECO:0000256" key="2">
    <source>
        <dbReference type="SAM" id="SignalP"/>
    </source>
</evidence>
<gene>
    <name evidence="3" type="ORF">RCC75_00870</name>
    <name evidence="4" type="ORF">RCG00_06810</name>
</gene>
<keyword evidence="5" id="KW-1185">Reference proteome</keyword>
<dbReference type="Proteomes" id="UP001229862">
    <property type="component" value="Chromosome"/>
</dbReference>
<dbReference type="EMBL" id="CP133217">
    <property type="protein sequence ID" value="WML88076.1"/>
    <property type="molecule type" value="Genomic_DNA"/>
</dbReference>
<evidence type="ECO:0000313" key="3">
    <source>
        <dbReference type="EMBL" id="MDQ5767062.1"/>
    </source>
</evidence>
<name>A0AA51MRN1_9GAMM</name>
<reference evidence="4 5" key="1">
    <citation type="submission" date="2023-08" db="EMBL/GenBank/DDBJ databases">
        <title>New molecular markers tilS and rpoB for phylogenetic and monitoring studies of the genus Thiothrix biodiversity.</title>
        <authorList>
            <person name="Ravin N.V."/>
            <person name="Smolyakov D."/>
            <person name="Markov N.D."/>
            <person name="Beletsky A.V."/>
            <person name="Mardanov A.V."/>
            <person name="Rudenko T.S."/>
            <person name="Grabovich M.Y."/>
        </authorList>
    </citation>
    <scope>NUCLEOTIDE SEQUENCE</scope>
    <source>
        <strain evidence="4">DNT52</strain>
        <strain evidence="3 5">H33</strain>
    </source>
</reference>
<feature type="coiled-coil region" evidence="1">
    <location>
        <begin position="31"/>
        <end position="58"/>
    </location>
</feature>
<proteinExistence type="predicted"/>
<evidence type="ECO:0000256" key="1">
    <source>
        <dbReference type="SAM" id="Coils"/>
    </source>
</evidence>
<dbReference type="RefSeq" id="WP_308133296.1">
    <property type="nucleotide sequence ID" value="NZ_CP133197.1"/>
</dbReference>
<feature type="signal peptide" evidence="2">
    <location>
        <begin position="1"/>
        <end position="21"/>
    </location>
</feature>
<keyword evidence="2" id="KW-0732">Signal</keyword>
<sequence>MSIKLILVACLLACSSHVAFAEDAGSEDKLMNDMNSKMAQMKARMRAYEAELDHESEDYYAVSQFDTAGCDINIGNVVVDDGANSPDEIVVLIDGDVIQSNNCR</sequence>
<organism evidence="4">
    <name type="scientific">Thiothrix subterranea</name>
    <dbReference type="NCBI Taxonomy" id="2735563"/>
    <lineage>
        <taxon>Bacteria</taxon>
        <taxon>Pseudomonadati</taxon>
        <taxon>Pseudomonadota</taxon>
        <taxon>Gammaproteobacteria</taxon>
        <taxon>Thiotrichales</taxon>
        <taxon>Thiotrichaceae</taxon>
        <taxon>Thiothrix</taxon>
    </lineage>
</organism>
<dbReference type="AlphaFoldDB" id="A0AA51MRN1"/>